<evidence type="ECO:0000256" key="2">
    <source>
        <dbReference type="ARBA" id="ARBA00023121"/>
    </source>
</evidence>
<dbReference type="InterPro" id="IPR036312">
    <property type="entry name" value="Bifun_inhib/LTP/seed_sf"/>
</dbReference>
<reference evidence="7 8" key="1">
    <citation type="submission" date="2019-08" db="EMBL/GenBank/DDBJ databases">
        <title>Draft genome sequences of two oriental melons (Cucumis melo L. var makuwa).</title>
        <authorList>
            <person name="Kwon S.-Y."/>
        </authorList>
    </citation>
    <scope>NUCLEOTIDE SEQUENCE [LARGE SCALE GENOMIC DNA]</scope>
    <source>
        <strain evidence="8">cv. Chang Bougi</strain>
        <strain evidence="7">cv. SW 3</strain>
        <tissue evidence="5">Leaf</tissue>
    </source>
</reference>
<dbReference type="SMART" id="SM00499">
    <property type="entry name" value="AAI"/>
    <property type="match status" value="1"/>
</dbReference>
<dbReference type="CDD" id="cd01959">
    <property type="entry name" value="nsLTP2"/>
    <property type="match status" value="1"/>
</dbReference>
<dbReference type="EMBL" id="SSTE01001908">
    <property type="protein sequence ID" value="KAA0064159.1"/>
    <property type="molecule type" value="Genomic_DNA"/>
</dbReference>
<dbReference type="InterPro" id="IPR033872">
    <property type="entry name" value="nsLTP2"/>
</dbReference>
<evidence type="ECO:0000313" key="5">
    <source>
        <dbReference type="EMBL" id="KAA0064159.1"/>
    </source>
</evidence>
<dbReference type="Proteomes" id="UP000321947">
    <property type="component" value="Unassembled WGS sequence"/>
</dbReference>
<dbReference type="AlphaFoldDB" id="A0A5A7VF50"/>
<keyword evidence="2" id="KW-0446">Lipid-binding</keyword>
<dbReference type="PANTHER" id="PTHR33214:SF73">
    <property type="entry name" value="BIFUNCTIONAL INHIBITOR_LIPID-TRANSFER PROTEIN_SEED STORAGE 2S ALBUMIN SUPERFAMILY PROTEIN"/>
    <property type="match status" value="1"/>
</dbReference>
<evidence type="ECO:0000259" key="4">
    <source>
        <dbReference type="SMART" id="SM00499"/>
    </source>
</evidence>
<dbReference type="Pfam" id="PF00234">
    <property type="entry name" value="Tryp_alpha_amyl"/>
    <property type="match status" value="1"/>
</dbReference>
<feature type="signal peptide" evidence="3">
    <location>
        <begin position="1"/>
        <end position="34"/>
    </location>
</feature>
<accession>A0A5A7VF50</accession>
<dbReference type="InterPro" id="IPR016140">
    <property type="entry name" value="Bifunc_inhib/LTP/seed_store"/>
</dbReference>
<sequence length="102" mass="10988">MKKVSISSTLCLSASMMATVMVVALITGARLADAVNCNPTEMRPCLPALESSVPPTAECCEKLKEQEPCFCEYLKSPIFKRYLESPNAKKIASSCGIPIPTC</sequence>
<keyword evidence="3" id="KW-0732">Signal</keyword>
<dbReference type="GO" id="GO:0006869">
    <property type="term" value="P:lipid transport"/>
    <property type="evidence" value="ECO:0007669"/>
    <property type="project" value="InterPro"/>
</dbReference>
<evidence type="ECO:0000256" key="1">
    <source>
        <dbReference type="ARBA" id="ARBA00022448"/>
    </source>
</evidence>
<dbReference type="Proteomes" id="UP000321393">
    <property type="component" value="Unassembled WGS sequence"/>
</dbReference>
<dbReference type="STRING" id="1194695.A0A5A7VF50"/>
<evidence type="ECO:0000313" key="6">
    <source>
        <dbReference type="EMBL" id="TYK02870.1"/>
    </source>
</evidence>
<dbReference type="EMBL" id="SSTD01015334">
    <property type="protein sequence ID" value="TYK02870.1"/>
    <property type="molecule type" value="Genomic_DNA"/>
</dbReference>
<dbReference type="GO" id="GO:0008289">
    <property type="term" value="F:lipid binding"/>
    <property type="evidence" value="ECO:0007669"/>
    <property type="project" value="UniProtKB-KW"/>
</dbReference>
<evidence type="ECO:0000256" key="3">
    <source>
        <dbReference type="SAM" id="SignalP"/>
    </source>
</evidence>
<keyword evidence="1" id="KW-0813">Transport</keyword>
<evidence type="ECO:0000313" key="8">
    <source>
        <dbReference type="Proteomes" id="UP000321947"/>
    </source>
</evidence>
<dbReference type="SUPFAM" id="SSF47699">
    <property type="entry name" value="Bifunctional inhibitor/lipid-transfer protein/seed storage 2S albumin"/>
    <property type="match status" value="1"/>
</dbReference>
<dbReference type="OrthoDB" id="665742at2759"/>
<protein>
    <submittedName>
        <fullName evidence="5">Non-specific lipid-transfer protein 2-like</fullName>
    </submittedName>
</protein>
<evidence type="ECO:0000313" key="7">
    <source>
        <dbReference type="Proteomes" id="UP000321393"/>
    </source>
</evidence>
<gene>
    <name evidence="6" type="ORF">E5676_scaffold218G00770</name>
    <name evidence="5" type="ORF">E6C27_scaffold548G00840</name>
</gene>
<feature type="domain" description="Bifunctional inhibitor/plant lipid transfer protein/seed storage helical" evidence="4">
    <location>
        <begin position="37"/>
        <end position="102"/>
    </location>
</feature>
<dbReference type="Gene3D" id="1.10.110.10">
    <property type="entry name" value="Plant lipid-transfer and hydrophobic proteins"/>
    <property type="match status" value="1"/>
</dbReference>
<dbReference type="PANTHER" id="PTHR33214">
    <property type="entry name" value="BIFUNCTIONAL INHIBITOR/LIPID-TRANSFER PROTEIN/SEED STORAGE 2S ALBUMIN SUPERFAMILY PROTEIN"/>
    <property type="match status" value="1"/>
</dbReference>
<comment type="caution">
    <text evidence="5">The sequence shown here is derived from an EMBL/GenBank/DDBJ whole genome shotgun (WGS) entry which is preliminary data.</text>
</comment>
<name>A0A5A7VF50_CUCMM</name>
<proteinExistence type="predicted"/>
<organism evidence="5 7">
    <name type="scientific">Cucumis melo var. makuwa</name>
    <name type="common">Oriental melon</name>
    <dbReference type="NCBI Taxonomy" id="1194695"/>
    <lineage>
        <taxon>Eukaryota</taxon>
        <taxon>Viridiplantae</taxon>
        <taxon>Streptophyta</taxon>
        <taxon>Embryophyta</taxon>
        <taxon>Tracheophyta</taxon>
        <taxon>Spermatophyta</taxon>
        <taxon>Magnoliopsida</taxon>
        <taxon>eudicotyledons</taxon>
        <taxon>Gunneridae</taxon>
        <taxon>Pentapetalae</taxon>
        <taxon>rosids</taxon>
        <taxon>fabids</taxon>
        <taxon>Cucurbitales</taxon>
        <taxon>Cucurbitaceae</taxon>
        <taxon>Benincaseae</taxon>
        <taxon>Cucumis</taxon>
    </lineage>
</organism>
<feature type="chain" id="PRO_5042722393" evidence="3">
    <location>
        <begin position="35"/>
        <end position="102"/>
    </location>
</feature>